<name>A0ABX0LYP8_9BURK</name>
<sequence>MLTLKIAAARDGDVIIAGAGPAGAAAAAHLADAGFSVLLLDHQQFPRDKVCGDFVGPAALLELDRLGISGLPGYRHTNIIHEAALYLNGRHLITHPIPRVAGMPAHGRVIARKELDQWILERARAAGARVLENTRVQGFASGAGGVSVAVNGPAGPATLRAQALIGADGSSSVVARLLRGHTVPDRNRIIAMRAYMDGLPDTGNRCDLYFSDDTFPGYYWLFPTGPSSANVGIGMVRATLPRNEEHLRQLMVRLISSDPALRARLGDAQLRGPVTGWPLSTYDPALPCVGERVLLAGDAAGLINPLNGEGIQYAMLSGRWAAETLLAARARNDFTHASLLPYAQRVERELRFDMALARLIVQLIRNRHLTPVWLDALRIIVARARSDPAYADVTGGVLAGLVPARRVMGADILRKTALQALLSLAGMGARHLLRGRAHCVRLGLQTGTAAAGVALSMAANPRAALDWGLGVAGSALELGGGVAGALLQPGAQAAPPAPAALDYRSRSIM</sequence>
<evidence type="ECO:0000259" key="1">
    <source>
        <dbReference type="Pfam" id="PF01494"/>
    </source>
</evidence>
<organism evidence="3 4">
    <name type="scientific">Massilia aquatica</name>
    <dbReference type="NCBI Taxonomy" id="2609000"/>
    <lineage>
        <taxon>Bacteria</taxon>
        <taxon>Pseudomonadati</taxon>
        <taxon>Pseudomonadota</taxon>
        <taxon>Betaproteobacteria</taxon>
        <taxon>Burkholderiales</taxon>
        <taxon>Oxalobacteraceae</taxon>
        <taxon>Telluria group</taxon>
        <taxon>Massilia</taxon>
    </lineage>
</organism>
<dbReference type="InterPro" id="IPR002938">
    <property type="entry name" value="FAD-bd"/>
</dbReference>
<dbReference type="InterPro" id="IPR050407">
    <property type="entry name" value="Geranylgeranyl_reductase"/>
</dbReference>
<dbReference type="PANTHER" id="PTHR42685:SF22">
    <property type="entry name" value="CONDITIONED MEDIUM FACTOR RECEPTOR 1"/>
    <property type="match status" value="1"/>
</dbReference>
<feature type="domain" description="FAD-binding" evidence="1">
    <location>
        <begin position="13"/>
        <end position="179"/>
    </location>
</feature>
<dbReference type="InterPro" id="IPR054715">
    <property type="entry name" value="GGR_cat"/>
</dbReference>
<evidence type="ECO:0000313" key="4">
    <source>
        <dbReference type="Proteomes" id="UP000819052"/>
    </source>
</evidence>
<dbReference type="PRINTS" id="PR00420">
    <property type="entry name" value="RNGMNOXGNASE"/>
</dbReference>
<dbReference type="PANTHER" id="PTHR42685">
    <property type="entry name" value="GERANYLGERANYL DIPHOSPHATE REDUCTASE"/>
    <property type="match status" value="1"/>
</dbReference>
<comment type="caution">
    <text evidence="3">The sequence shown here is derived from an EMBL/GenBank/DDBJ whole genome shotgun (WGS) entry which is preliminary data.</text>
</comment>
<feature type="domain" description="Digeranylgeranylglycerophospholipid reductase catalytic" evidence="2">
    <location>
        <begin position="191"/>
        <end position="242"/>
    </location>
</feature>
<dbReference type="Gene3D" id="3.50.50.60">
    <property type="entry name" value="FAD/NAD(P)-binding domain"/>
    <property type="match status" value="1"/>
</dbReference>
<dbReference type="Pfam" id="PF22578">
    <property type="entry name" value="GGR_cat"/>
    <property type="match status" value="1"/>
</dbReference>
<evidence type="ECO:0000313" key="3">
    <source>
        <dbReference type="EMBL" id="NHZ39986.1"/>
    </source>
</evidence>
<dbReference type="NCBIfam" id="TIGR02032">
    <property type="entry name" value="GG-red-SF"/>
    <property type="match status" value="1"/>
</dbReference>
<dbReference type="EMBL" id="VVIW01000003">
    <property type="protein sequence ID" value="NHZ39986.1"/>
    <property type="molecule type" value="Genomic_DNA"/>
</dbReference>
<keyword evidence="4" id="KW-1185">Reference proteome</keyword>
<gene>
    <name evidence="3" type="ORF">F1609_07405</name>
</gene>
<evidence type="ECO:0000259" key="2">
    <source>
        <dbReference type="Pfam" id="PF22578"/>
    </source>
</evidence>
<reference evidence="3 4" key="1">
    <citation type="submission" date="2019-09" db="EMBL/GenBank/DDBJ databases">
        <title>Taxonomy of Antarctic Massilia spp.: description of Massilia rubra sp. nov., Massilia aquatica sp. nov., Massilia mucilaginosa sp. nov., Massilia frigida sp. nov. isolated from streams, lakes and regoliths.</title>
        <authorList>
            <person name="Holochova P."/>
            <person name="Sedlacek I."/>
            <person name="Kralova S."/>
            <person name="Maslanova I."/>
            <person name="Busse H.-J."/>
            <person name="Stankova E."/>
            <person name="Vrbovska V."/>
            <person name="Kovarovic V."/>
            <person name="Bartak M."/>
            <person name="Svec P."/>
            <person name="Pantucek R."/>
        </authorList>
    </citation>
    <scope>NUCLEOTIDE SEQUENCE [LARGE SCALE GENOMIC DNA]</scope>
    <source>
        <strain evidence="3 4">CCM 8693</strain>
    </source>
</reference>
<proteinExistence type="predicted"/>
<dbReference type="SUPFAM" id="SSF51905">
    <property type="entry name" value="FAD/NAD(P)-binding domain"/>
    <property type="match status" value="1"/>
</dbReference>
<dbReference type="InterPro" id="IPR011777">
    <property type="entry name" value="Geranylgeranyl_Rdtase_fam"/>
</dbReference>
<protein>
    <submittedName>
        <fullName evidence="3">Geranylgeranyl reductase family protein</fullName>
    </submittedName>
</protein>
<dbReference type="Pfam" id="PF01494">
    <property type="entry name" value="FAD_binding_3"/>
    <property type="match status" value="1"/>
</dbReference>
<dbReference type="RefSeq" id="WP_167075845.1">
    <property type="nucleotide sequence ID" value="NZ_VVIW01000003.1"/>
</dbReference>
<accession>A0ABX0LYP8</accession>
<dbReference type="Proteomes" id="UP000819052">
    <property type="component" value="Unassembled WGS sequence"/>
</dbReference>
<dbReference type="InterPro" id="IPR036188">
    <property type="entry name" value="FAD/NAD-bd_sf"/>
</dbReference>